<gene>
    <name evidence="2" type="ORF">MKW98_022183</name>
</gene>
<feature type="region of interest" description="Disordered" evidence="1">
    <location>
        <begin position="34"/>
        <end position="55"/>
    </location>
</feature>
<feature type="compositionally biased region" description="Polar residues" evidence="1">
    <location>
        <begin position="259"/>
        <end position="277"/>
    </location>
</feature>
<accession>A0AAD4XS94</accession>
<keyword evidence="3" id="KW-1185">Reference proteome</keyword>
<reference evidence="2" key="1">
    <citation type="submission" date="2022-04" db="EMBL/GenBank/DDBJ databases">
        <title>A functionally conserved STORR gene fusion in Papaver species that diverged 16.8 million years ago.</title>
        <authorList>
            <person name="Catania T."/>
        </authorList>
    </citation>
    <scope>NUCLEOTIDE SEQUENCE</scope>
    <source>
        <strain evidence="2">S-188037</strain>
    </source>
</reference>
<evidence type="ECO:0000256" key="1">
    <source>
        <dbReference type="SAM" id="MobiDB-lite"/>
    </source>
</evidence>
<evidence type="ECO:0000313" key="2">
    <source>
        <dbReference type="EMBL" id="KAI3939315.1"/>
    </source>
</evidence>
<comment type="caution">
    <text evidence="2">The sequence shown here is derived from an EMBL/GenBank/DDBJ whole genome shotgun (WGS) entry which is preliminary data.</text>
</comment>
<dbReference type="PANTHER" id="PTHR47382">
    <property type="entry name" value="U-BOX DOMAIN-CONTAINING PROTEIN 52-LIKE"/>
    <property type="match status" value="1"/>
</dbReference>
<sequence>MNGTKPNGKDHEIKNDEIDDKLYTNGFNSIFETGSNSSSCSEIEEIDDDNNNNSSIRRETNRIGFFSFNDKHRGIPATIEEGSFEGLSVTSSLSGAQNIYVAVGGKLNSSLDALRWTLRHHPSTMRSINLIHVFPEVIFIPSPFGGKVPKDQVTPEELENYMSQQSQKRREFLQKFLDVCSVFKVNVETLLIESNNVTKAMADLILILNIKKLVVGTSKSSYKKLKKANGIGDQILKSASDTCDIKIINNRNELAIIEETTTPAGESPASTPRSNSGVIDKTKTITVNGQSSASSSRRNSRPSSRRNSSNNVIADFDLDDLVKGSGSLSPFSCFASKFCKKPS</sequence>
<dbReference type="AlphaFoldDB" id="A0AAD4XS94"/>
<proteinExistence type="predicted"/>
<dbReference type="Proteomes" id="UP001202328">
    <property type="component" value="Unassembled WGS sequence"/>
</dbReference>
<organism evidence="2 3">
    <name type="scientific">Papaver atlanticum</name>
    <dbReference type="NCBI Taxonomy" id="357466"/>
    <lineage>
        <taxon>Eukaryota</taxon>
        <taxon>Viridiplantae</taxon>
        <taxon>Streptophyta</taxon>
        <taxon>Embryophyta</taxon>
        <taxon>Tracheophyta</taxon>
        <taxon>Spermatophyta</taxon>
        <taxon>Magnoliopsida</taxon>
        <taxon>Ranunculales</taxon>
        <taxon>Papaveraceae</taxon>
        <taxon>Papaveroideae</taxon>
        <taxon>Papaver</taxon>
    </lineage>
</organism>
<dbReference type="Gene3D" id="3.40.50.620">
    <property type="entry name" value="HUPs"/>
    <property type="match status" value="1"/>
</dbReference>
<dbReference type="EMBL" id="JAJJMB010005364">
    <property type="protein sequence ID" value="KAI3939315.1"/>
    <property type="molecule type" value="Genomic_DNA"/>
</dbReference>
<dbReference type="SUPFAM" id="SSF52402">
    <property type="entry name" value="Adenine nucleotide alpha hydrolases-like"/>
    <property type="match status" value="1"/>
</dbReference>
<protein>
    <submittedName>
        <fullName evidence="2">Uncharacterized protein</fullName>
    </submittedName>
</protein>
<name>A0AAD4XS94_9MAGN</name>
<feature type="region of interest" description="Disordered" evidence="1">
    <location>
        <begin position="259"/>
        <end position="312"/>
    </location>
</feature>
<evidence type="ECO:0000313" key="3">
    <source>
        <dbReference type="Proteomes" id="UP001202328"/>
    </source>
</evidence>
<dbReference type="PANTHER" id="PTHR47382:SF3">
    <property type="entry name" value="ADENINE NUCLEOTIDE ALPHA HYDROLASES-LIKE SUPERFAMILY PROTEIN"/>
    <property type="match status" value="1"/>
</dbReference>
<dbReference type="CDD" id="cd01989">
    <property type="entry name" value="USP_STK_Ubox_N"/>
    <property type="match status" value="1"/>
</dbReference>
<dbReference type="InterPro" id="IPR014729">
    <property type="entry name" value="Rossmann-like_a/b/a_fold"/>
</dbReference>